<evidence type="ECO:0000313" key="3">
    <source>
        <dbReference type="Proteomes" id="UP000308037"/>
    </source>
</evidence>
<feature type="compositionally biased region" description="Basic and acidic residues" evidence="1">
    <location>
        <begin position="10"/>
        <end position="20"/>
    </location>
</feature>
<reference evidence="2 3" key="1">
    <citation type="submission" date="2019-04" db="EMBL/GenBank/DDBJ databases">
        <title>Natronomonas sp. F20-122 a newhaloarchaeon isolated from a saline saltern of Isla Bacuta, Huelva, Spain.</title>
        <authorList>
            <person name="Duran-Viseras A."/>
            <person name="Sanchez-Porro C."/>
            <person name="Ventosa A."/>
        </authorList>
    </citation>
    <scope>NUCLEOTIDE SEQUENCE [LARGE SCALE GENOMIC DNA]</scope>
    <source>
        <strain evidence="2 3">F20-122</strain>
    </source>
</reference>
<dbReference type="Proteomes" id="UP000308037">
    <property type="component" value="Unassembled WGS sequence"/>
</dbReference>
<keyword evidence="3" id="KW-1185">Reference proteome</keyword>
<dbReference type="OrthoDB" id="307042at2157"/>
<name>A0A4U5JE35_9EURY</name>
<evidence type="ECO:0000256" key="1">
    <source>
        <dbReference type="SAM" id="MobiDB-lite"/>
    </source>
</evidence>
<sequence>MDSQQIDEGDGGRGDADRRSTAREMAIGLAHVFRAHDEGERQRAIEACRRVDELQFPHLDDEDIELASTALIDALWAKDDVEFRCLTGGEISEERILDADYSRVSSCLRQRAHVVGAEQHYATNKVEAWRQHKAGGDYWSPYQRAQMYEIRAAIGDPEYPQKRRGGRSGPGPEPMRYVLASELHDMNTKRHWEQGIEVLVPYYEFILERTGR</sequence>
<dbReference type="AlphaFoldDB" id="A0A4U5JE35"/>
<feature type="region of interest" description="Disordered" evidence="1">
    <location>
        <begin position="1"/>
        <end position="20"/>
    </location>
</feature>
<protein>
    <submittedName>
        <fullName evidence="2">Uncharacterized protein</fullName>
    </submittedName>
</protein>
<dbReference type="RefSeq" id="WP_137274871.1">
    <property type="nucleotide sequence ID" value="NZ_QKNX01000001.1"/>
</dbReference>
<accession>A0A4U5JE35</accession>
<dbReference type="EMBL" id="QKNX01000001">
    <property type="protein sequence ID" value="TKR27602.1"/>
    <property type="molecule type" value="Genomic_DNA"/>
</dbReference>
<evidence type="ECO:0000313" key="2">
    <source>
        <dbReference type="EMBL" id="TKR27602.1"/>
    </source>
</evidence>
<organism evidence="2 3">
    <name type="scientific">Natronomonas salsuginis</name>
    <dbReference type="NCBI Taxonomy" id="2217661"/>
    <lineage>
        <taxon>Archaea</taxon>
        <taxon>Methanobacteriati</taxon>
        <taxon>Methanobacteriota</taxon>
        <taxon>Stenosarchaea group</taxon>
        <taxon>Halobacteria</taxon>
        <taxon>Halobacteriales</taxon>
        <taxon>Natronomonadaceae</taxon>
        <taxon>Natronomonas</taxon>
    </lineage>
</organism>
<comment type="caution">
    <text evidence="2">The sequence shown here is derived from an EMBL/GenBank/DDBJ whole genome shotgun (WGS) entry which is preliminary data.</text>
</comment>
<proteinExistence type="predicted"/>
<gene>
    <name evidence="2" type="ORF">DM868_00455</name>
</gene>